<feature type="compositionally biased region" description="Basic residues" evidence="1">
    <location>
        <begin position="113"/>
        <end position="123"/>
    </location>
</feature>
<keyword evidence="3" id="KW-1185">Reference proteome</keyword>
<evidence type="ECO:0000313" key="2">
    <source>
        <dbReference type="EMBL" id="GAA1735237.1"/>
    </source>
</evidence>
<sequence length="123" mass="12652">MRLFWMNVGSVPRPPIPAAVDGKLLSANRLASGGFELESAGAALTTARAYAPVPGLVARALVRHAKERADDLIGLRTLWVEDDSSGTGTSGATSGTPESPSSTAPVGGTIRRPTGRVKCPRSG</sequence>
<protein>
    <submittedName>
        <fullName evidence="2">Uncharacterized protein</fullName>
    </submittedName>
</protein>
<reference evidence="2 3" key="1">
    <citation type="journal article" date="2019" name="Int. J. Syst. Evol. Microbiol.">
        <title>The Global Catalogue of Microorganisms (GCM) 10K type strain sequencing project: providing services to taxonomists for standard genome sequencing and annotation.</title>
        <authorList>
            <consortium name="The Broad Institute Genomics Platform"/>
            <consortium name="The Broad Institute Genome Sequencing Center for Infectious Disease"/>
            <person name="Wu L."/>
            <person name="Ma J."/>
        </authorList>
    </citation>
    <scope>NUCLEOTIDE SEQUENCE [LARGE SCALE GENOMIC DNA]</scope>
    <source>
        <strain evidence="2 3">JCM 15589</strain>
    </source>
</reference>
<comment type="caution">
    <text evidence="2">The sequence shown here is derived from an EMBL/GenBank/DDBJ whole genome shotgun (WGS) entry which is preliminary data.</text>
</comment>
<name>A0ABN2JQ78_9MICO</name>
<organism evidence="2 3">
    <name type="scientific">Isoptericola hypogeus</name>
    <dbReference type="NCBI Taxonomy" id="300179"/>
    <lineage>
        <taxon>Bacteria</taxon>
        <taxon>Bacillati</taxon>
        <taxon>Actinomycetota</taxon>
        <taxon>Actinomycetes</taxon>
        <taxon>Micrococcales</taxon>
        <taxon>Promicromonosporaceae</taxon>
        <taxon>Isoptericola</taxon>
    </lineage>
</organism>
<dbReference type="EMBL" id="BAAAPM010000008">
    <property type="protein sequence ID" value="GAA1735237.1"/>
    <property type="molecule type" value="Genomic_DNA"/>
</dbReference>
<proteinExistence type="predicted"/>
<feature type="compositionally biased region" description="Low complexity" evidence="1">
    <location>
        <begin position="85"/>
        <end position="104"/>
    </location>
</feature>
<feature type="region of interest" description="Disordered" evidence="1">
    <location>
        <begin position="81"/>
        <end position="123"/>
    </location>
</feature>
<evidence type="ECO:0000313" key="3">
    <source>
        <dbReference type="Proteomes" id="UP001501138"/>
    </source>
</evidence>
<dbReference type="Proteomes" id="UP001501138">
    <property type="component" value="Unassembled WGS sequence"/>
</dbReference>
<evidence type="ECO:0000256" key="1">
    <source>
        <dbReference type="SAM" id="MobiDB-lite"/>
    </source>
</evidence>
<accession>A0ABN2JQ78</accession>
<gene>
    <name evidence="2" type="ORF">GCM10009809_33000</name>
</gene>